<evidence type="ECO:0000256" key="2">
    <source>
        <dbReference type="ARBA" id="ARBA00023125"/>
    </source>
</evidence>
<feature type="coiled-coil region" evidence="4">
    <location>
        <begin position="81"/>
        <end position="108"/>
    </location>
</feature>
<dbReference type="InterPro" id="IPR047057">
    <property type="entry name" value="MerR_fam"/>
</dbReference>
<dbReference type="KEGG" id="aym:YM304_31900"/>
<gene>
    <name evidence="6" type="ORF">YM304_31900</name>
</gene>
<dbReference type="AlphaFoldDB" id="A0A6C7E729"/>
<evidence type="ECO:0000256" key="1">
    <source>
        <dbReference type="ARBA" id="ARBA00023015"/>
    </source>
</evidence>
<evidence type="ECO:0000256" key="4">
    <source>
        <dbReference type="SAM" id="Coils"/>
    </source>
</evidence>
<keyword evidence="2" id="KW-0238">DNA-binding</keyword>
<keyword evidence="4" id="KW-0175">Coiled coil</keyword>
<sequence>MRIGELANTAGVTAKTIRYYESIGLLDEPERTESGYRSYGPPAIERLDFVKQAQASGLSLAEIRSILQIKDAGGQTCAHTTELLRHHLDELDARIVELEAARAELRAMFERAGALDPADCTDANRCQIITETAATG</sequence>
<keyword evidence="7" id="KW-1185">Reference proteome</keyword>
<evidence type="ECO:0000256" key="3">
    <source>
        <dbReference type="ARBA" id="ARBA00023163"/>
    </source>
</evidence>
<accession>A0A6C7E729</accession>
<dbReference type="SUPFAM" id="SSF46955">
    <property type="entry name" value="Putative DNA-binding domain"/>
    <property type="match status" value="1"/>
</dbReference>
<keyword evidence="3" id="KW-0804">Transcription</keyword>
<feature type="domain" description="HTH merR-type" evidence="5">
    <location>
        <begin position="1"/>
        <end position="69"/>
    </location>
</feature>
<dbReference type="Pfam" id="PF13411">
    <property type="entry name" value="MerR_1"/>
    <property type="match status" value="1"/>
</dbReference>
<dbReference type="PROSITE" id="PS00552">
    <property type="entry name" value="HTH_MERR_1"/>
    <property type="match status" value="1"/>
</dbReference>
<name>A0A6C7E729_ILUCY</name>
<dbReference type="PANTHER" id="PTHR30204">
    <property type="entry name" value="REDOX-CYCLING DRUG-SENSING TRANSCRIPTIONAL ACTIVATOR SOXR"/>
    <property type="match status" value="1"/>
</dbReference>
<dbReference type="PRINTS" id="PR00040">
    <property type="entry name" value="HTHMERR"/>
</dbReference>
<dbReference type="CDD" id="cd04770">
    <property type="entry name" value="HTH_HMRTR"/>
    <property type="match status" value="1"/>
</dbReference>
<evidence type="ECO:0000259" key="5">
    <source>
        <dbReference type="PROSITE" id="PS50937"/>
    </source>
</evidence>
<dbReference type="GO" id="GO:0003677">
    <property type="term" value="F:DNA binding"/>
    <property type="evidence" value="ECO:0007669"/>
    <property type="project" value="UniProtKB-KW"/>
</dbReference>
<dbReference type="Gene3D" id="1.10.1660.10">
    <property type="match status" value="1"/>
</dbReference>
<dbReference type="Proteomes" id="UP000011863">
    <property type="component" value="Chromosome"/>
</dbReference>
<protein>
    <submittedName>
        <fullName evidence="6">Putative MerR family transcriptional regulator</fullName>
    </submittedName>
</protein>
<dbReference type="InterPro" id="IPR000551">
    <property type="entry name" value="MerR-type_HTH_dom"/>
</dbReference>
<dbReference type="PANTHER" id="PTHR30204:SF94">
    <property type="entry name" value="HEAVY METAL-DEPENDENT TRANSCRIPTIONAL REGULATOR HI_0293-RELATED"/>
    <property type="match status" value="1"/>
</dbReference>
<reference evidence="6 7" key="1">
    <citation type="journal article" date="2013" name="Int. J. Syst. Evol. Microbiol.">
        <title>Ilumatobacter nonamiense sp. nov. and Ilumatobacter coccineum sp. nov., isolated from seashore sand.</title>
        <authorList>
            <person name="Matsumoto A."/>
            <person name="Kasai H."/>
            <person name="Matsuo Y."/>
            <person name="Shizuri Y."/>
            <person name="Ichikawa N."/>
            <person name="Fujita N."/>
            <person name="Omura S."/>
            <person name="Takahashi Y."/>
        </authorList>
    </citation>
    <scope>NUCLEOTIDE SEQUENCE [LARGE SCALE GENOMIC DNA]</scope>
    <source>
        <strain evidence="7">NBRC 103263 / KCTC 29153 / YM16-304</strain>
    </source>
</reference>
<dbReference type="InterPro" id="IPR009061">
    <property type="entry name" value="DNA-bd_dom_put_sf"/>
</dbReference>
<dbReference type="GO" id="GO:0003700">
    <property type="term" value="F:DNA-binding transcription factor activity"/>
    <property type="evidence" value="ECO:0007669"/>
    <property type="project" value="InterPro"/>
</dbReference>
<evidence type="ECO:0000313" key="7">
    <source>
        <dbReference type="Proteomes" id="UP000011863"/>
    </source>
</evidence>
<dbReference type="OrthoDB" id="5242095at2"/>
<evidence type="ECO:0000313" key="6">
    <source>
        <dbReference type="EMBL" id="BAN03504.1"/>
    </source>
</evidence>
<organism evidence="6 7">
    <name type="scientific">Ilumatobacter coccineus (strain NBRC 103263 / KCTC 29153 / YM16-304)</name>
    <dbReference type="NCBI Taxonomy" id="1313172"/>
    <lineage>
        <taxon>Bacteria</taxon>
        <taxon>Bacillati</taxon>
        <taxon>Actinomycetota</taxon>
        <taxon>Acidimicrobiia</taxon>
        <taxon>Acidimicrobiales</taxon>
        <taxon>Ilumatobacteraceae</taxon>
        <taxon>Ilumatobacter</taxon>
    </lineage>
</organism>
<proteinExistence type="predicted"/>
<dbReference type="SMART" id="SM00422">
    <property type="entry name" value="HTH_MERR"/>
    <property type="match status" value="1"/>
</dbReference>
<dbReference type="RefSeq" id="WP_015442751.1">
    <property type="nucleotide sequence ID" value="NC_020520.1"/>
</dbReference>
<dbReference type="PROSITE" id="PS50937">
    <property type="entry name" value="HTH_MERR_2"/>
    <property type="match status" value="1"/>
</dbReference>
<dbReference type="EMBL" id="AP012057">
    <property type="protein sequence ID" value="BAN03504.1"/>
    <property type="molecule type" value="Genomic_DNA"/>
</dbReference>
<keyword evidence="1" id="KW-0805">Transcription regulation</keyword>